<organism evidence="1 2">
    <name type="scientific">Thermaurantimonas aggregans</name>
    <dbReference type="NCBI Taxonomy" id="2173829"/>
    <lineage>
        <taxon>Bacteria</taxon>
        <taxon>Pseudomonadati</taxon>
        <taxon>Bacteroidota</taxon>
        <taxon>Flavobacteriia</taxon>
        <taxon>Flavobacteriales</taxon>
        <taxon>Schleiferiaceae</taxon>
        <taxon>Thermaurantimonas</taxon>
    </lineage>
</organism>
<comment type="caution">
    <text evidence="1">The sequence shown here is derived from an EMBL/GenBank/DDBJ whole genome shotgun (WGS) entry which is preliminary data.</text>
</comment>
<gene>
    <name evidence="1" type="ORF">JCM31826_19800</name>
</gene>
<dbReference type="AlphaFoldDB" id="A0A401XNA5"/>
<keyword evidence="2" id="KW-1185">Reference proteome</keyword>
<proteinExistence type="predicted"/>
<evidence type="ECO:0000313" key="2">
    <source>
        <dbReference type="Proteomes" id="UP000286715"/>
    </source>
</evidence>
<accession>A0A401XNA5</accession>
<sequence>MKKNHDRELRVHVEENEKTLCNSVPSVVKKNHHGELRVHVEENEKTLCNSVPTVVYKTQKNKISFITSLQVG</sequence>
<name>A0A401XNA5_9FLAO</name>
<dbReference type="Proteomes" id="UP000286715">
    <property type="component" value="Unassembled WGS sequence"/>
</dbReference>
<protein>
    <submittedName>
        <fullName evidence="1">Uncharacterized protein</fullName>
    </submittedName>
</protein>
<evidence type="ECO:0000313" key="1">
    <source>
        <dbReference type="EMBL" id="GCD78498.1"/>
    </source>
</evidence>
<dbReference type="EMBL" id="BHZE01000025">
    <property type="protein sequence ID" value="GCD78498.1"/>
    <property type="molecule type" value="Genomic_DNA"/>
</dbReference>
<reference evidence="1 2" key="1">
    <citation type="submission" date="2018-11" db="EMBL/GenBank/DDBJ databases">
        <title>Schleiferia aggregans sp. nov., a moderately thermophilic heterotrophic bacterium isolated from microbial mats at a terrestrial hot spring.</title>
        <authorList>
            <person name="Iino T."/>
            <person name="Ohkuma M."/>
            <person name="Haruta S."/>
        </authorList>
    </citation>
    <scope>NUCLEOTIDE SEQUENCE [LARGE SCALE GENOMIC DNA]</scope>
    <source>
        <strain evidence="1 2">LA</strain>
    </source>
</reference>